<dbReference type="EMBL" id="JAUEPN010000004">
    <property type="protein sequence ID" value="KAK3295264.1"/>
    <property type="molecule type" value="Genomic_DNA"/>
</dbReference>
<dbReference type="GO" id="GO:0005634">
    <property type="term" value="C:nucleus"/>
    <property type="evidence" value="ECO:0007669"/>
    <property type="project" value="TreeGrafter"/>
</dbReference>
<feature type="compositionally biased region" description="Low complexity" evidence="1">
    <location>
        <begin position="193"/>
        <end position="203"/>
    </location>
</feature>
<feature type="region of interest" description="Disordered" evidence="1">
    <location>
        <begin position="1"/>
        <end position="60"/>
    </location>
</feature>
<dbReference type="Pfam" id="PF08613">
    <property type="entry name" value="Cyclin"/>
    <property type="match status" value="1"/>
</dbReference>
<feature type="compositionally biased region" description="Pro residues" evidence="1">
    <location>
        <begin position="174"/>
        <end position="192"/>
    </location>
</feature>
<comment type="caution">
    <text evidence="2">The sequence shown here is derived from an EMBL/GenBank/DDBJ whole genome shotgun (WGS) entry which is preliminary data.</text>
</comment>
<dbReference type="AlphaFoldDB" id="A0AAE0LSJ8"/>
<evidence type="ECO:0000313" key="3">
    <source>
        <dbReference type="Proteomes" id="UP001278766"/>
    </source>
</evidence>
<name>A0AAE0LSJ8_9PEZI</name>
<evidence type="ECO:0000256" key="1">
    <source>
        <dbReference type="SAM" id="MobiDB-lite"/>
    </source>
</evidence>
<proteinExistence type="predicted"/>
<dbReference type="CDD" id="cd20558">
    <property type="entry name" value="CYCLIN_ScPCL7-like"/>
    <property type="match status" value="1"/>
</dbReference>
<reference evidence="2" key="1">
    <citation type="journal article" date="2023" name="Mol. Phylogenet. Evol.">
        <title>Genome-scale phylogeny and comparative genomics of the fungal order Sordariales.</title>
        <authorList>
            <person name="Hensen N."/>
            <person name="Bonometti L."/>
            <person name="Westerberg I."/>
            <person name="Brannstrom I.O."/>
            <person name="Guillou S."/>
            <person name="Cros-Aarteil S."/>
            <person name="Calhoun S."/>
            <person name="Haridas S."/>
            <person name="Kuo A."/>
            <person name="Mondo S."/>
            <person name="Pangilinan J."/>
            <person name="Riley R."/>
            <person name="LaButti K."/>
            <person name="Andreopoulos B."/>
            <person name="Lipzen A."/>
            <person name="Chen C."/>
            <person name="Yan M."/>
            <person name="Daum C."/>
            <person name="Ng V."/>
            <person name="Clum A."/>
            <person name="Steindorff A."/>
            <person name="Ohm R.A."/>
            <person name="Martin F."/>
            <person name="Silar P."/>
            <person name="Natvig D.O."/>
            <person name="Lalanne C."/>
            <person name="Gautier V."/>
            <person name="Ament-Velasquez S.L."/>
            <person name="Kruys A."/>
            <person name="Hutchinson M.I."/>
            <person name="Powell A.J."/>
            <person name="Barry K."/>
            <person name="Miller A.N."/>
            <person name="Grigoriev I.V."/>
            <person name="Debuchy R."/>
            <person name="Gladieux P."/>
            <person name="Hiltunen Thoren M."/>
            <person name="Johannesson H."/>
        </authorList>
    </citation>
    <scope>NUCLEOTIDE SEQUENCE</scope>
    <source>
        <strain evidence="2">CBS 168.71</strain>
    </source>
</reference>
<dbReference type="GeneID" id="87837457"/>
<feature type="compositionally biased region" description="Low complexity" evidence="1">
    <location>
        <begin position="121"/>
        <end position="132"/>
    </location>
</feature>
<dbReference type="Proteomes" id="UP001278766">
    <property type="component" value="Unassembled WGS sequence"/>
</dbReference>
<sequence>MAEEQLPEPSTSGGDDSNGSDSNSVHSPPPPPVPAADPKLQGSTASDHAPSPTVADHSDDIFKVSPQAALRLLSAGVEALVTMTGDIPPTPPPLSPTIPNMRGMDAEKISIVRSNSERSLARLAQRASATSSPLPGRSPLQNAQSASEPAEPSSTTPSQAQDIDGVHLRAPHSAPAPAPPLATQRPPAPQTPPSSGSQSQSPQPLVPYIIVGENSQPLNRQHSAITRKFYCRVPPPISITEYLLRVHHFCPMSAGVYLATSLYIHRLAVLERAIVVTKRNAHRLLLAGLRVAMKALEDLSYPHGRFARVGGVTEKELARLEISFCFLTSFELAVDATMLSQHWELLRRGTECWSVLEDELRQQDRGFVQLEQPPAGNGVEAQA</sequence>
<keyword evidence="3" id="KW-1185">Reference proteome</keyword>
<accession>A0AAE0LSJ8</accession>
<dbReference type="InterPro" id="IPR013922">
    <property type="entry name" value="Cyclin_PHO80-like"/>
</dbReference>
<dbReference type="RefSeq" id="XP_062658778.1">
    <property type="nucleotide sequence ID" value="XM_062800509.1"/>
</dbReference>
<feature type="compositionally biased region" description="Low complexity" evidence="1">
    <location>
        <begin position="143"/>
        <end position="160"/>
    </location>
</feature>
<dbReference type="PANTHER" id="PTHR15615:SF32">
    <property type="entry name" value="PROTEIN KINASE COMPLEX COMPONENT, PUTATIVE (AFU_ORTHOLOGUE AFUA_2G07660)-RELATED"/>
    <property type="match status" value="1"/>
</dbReference>
<evidence type="ECO:0000313" key="2">
    <source>
        <dbReference type="EMBL" id="KAK3295264.1"/>
    </source>
</evidence>
<gene>
    <name evidence="2" type="ORF">B0H64DRAFT_321433</name>
</gene>
<dbReference type="Gene3D" id="1.10.472.10">
    <property type="entry name" value="Cyclin-like"/>
    <property type="match status" value="1"/>
</dbReference>
<feature type="compositionally biased region" description="Low complexity" evidence="1">
    <location>
        <begin position="12"/>
        <end position="26"/>
    </location>
</feature>
<dbReference type="PANTHER" id="PTHR15615">
    <property type="match status" value="1"/>
</dbReference>
<dbReference type="GO" id="GO:0000307">
    <property type="term" value="C:cyclin-dependent protein kinase holoenzyme complex"/>
    <property type="evidence" value="ECO:0007669"/>
    <property type="project" value="TreeGrafter"/>
</dbReference>
<reference evidence="2" key="2">
    <citation type="submission" date="2023-06" db="EMBL/GenBank/DDBJ databases">
        <authorList>
            <consortium name="Lawrence Berkeley National Laboratory"/>
            <person name="Haridas S."/>
            <person name="Hensen N."/>
            <person name="Bonometti L."/>
            <person name="Westerberg I."/>
            <person name="Brannstrom I.O."/>
            <person name="Guillou S."/>
            <person name="Cros-Aarteil S."/>
            <person name="Calhoun S."/>
            <person name="Kuo A."/>
            <person name="Mondo S."/>
            <person name="Pangilinan J."/>
            <person name="Riley R."/>
            <person name="Labutti K."/>
            <person name="Andreopoulos B."/>
            <person name="Lipzen A."/>
            <person name="Chen C."/>
            <person name="Yanf M."/>
            <person name="Daum C."/>
            <person name="Ng V."/>
            <person name="Clum A."/>
            <person name="Steindorff A."/>
            <person name="Ohm R."/>
            <person name="Martin F."/>
            <person name="Silar P."/>
            <person name="Natvig D."/>
            <person name="Lalanne C."/>
            <person name="Gautier V."/>
            <person name="Ament-Velasquez S.L."/>
            <person name="Kruys A."/>
            <person name="Hutchinson M.I."/>
            <person name="Powell A.J."/>
            <person name="Barry K."/>
            <person name="Miller A.N."/>
            <person name="Grigoriev I.V."/>
            <person name="Debuchy R."/>
            <person name="Gladieux P."/>
            <person name="Thoren M.H."/>
            <person name="Johannesson H."/>
        </authorList>
    </citation>
    <scope>NUCLEOTIDE SEQUENCE</scope>
    <source>
        <strain evidence="2">CBS 168.71</strain>
    </source>
</reference>
<dbReference type="GO" id="GO:0019901">
    <property type="term" value="F:protein kinase binding"/>
    <property type="evidence" value="ECO:0007669"/>
    <property type="project" value="InterPro"/>
</dbReference>
<protein>
    <submittedName>
        <fullName evidence="2">Cyclin-domain-containing protein</fullName>
    </submittedName>
</protein>
<dbReference type="GO" id="GO:0016538">
    <property type="term" value="F:cyclin-dependent protein serine/threonine kinase regulator activity"/>
    <property type="evidence" value="ECO:0007669"/>
    <property type="project" value="TreeGrafter"/>
</dbReference>
<feature type="region of interest" description="Disordered" evidence="1">
    <location>
        <begin position="120"/>
        <end position="204"/>
    </location>
</feature>
<organism evidence="2 3">
    <name type="scientific">Chaetomium fimeti</name>
    <dbReference type="NCBI Taxonomy" id="1854472"/>
    <lineage>
        <taxon>Eukaryota</taxon>
        <taxon>Fungi</taxon>
        <taxon>Dikarya</taxon>
        <taxon>Ascomycota</taxon>
        <taxon>Pezizomycotina</taxon>
        <taxon>Sordariomycetes</taxon>
        <taxon>Sordariomycetidae</taxon>
        <taxon>Sordariales</taxon>
        <taxon>Chaetomiaceae</taxon>
        <taxon>Chaetomium</taxon>
    </lineage>
</organism>